<feature type="region of interest" description="Disordered" evidence="1">
    <location>
        <begin position="1"/>
        <end position="24"/>
    </location>
</feature>
<accession>A0ABQ5JTC7</accession>
<feature type="compositionally biased region" description="Basic residues" evidence="1">
    <location>
        <begin position="498"/>
        <end position="511"/>
    </location>
</feature>
<feature type="compositionally biased region" description="Basic and acidic residues" evidence="1">
    <location>
        <begin position="552"/>
        <end position="639"/>
    </location>
</feature>
<keyword evidence="3" id="KW-1185">Reference proteome</keyword>
<feature type="compositionally biased region" description="Basic residues" evidence="1">
    <location>
        <begin position="537"/>
        <end position="550"/>
    </location>
</feature>
<feature type="non-terminal residue" evidence="2">
    <location>
        <position position="747"/>
    </location>
</feature>
<evidence type="ECO:0000256" key="1">
    <source>
        <dbReference type="SAM" id="MobiDB-lite"/>
    </source>
</evidence>
<feature type="region of interest" description="Disordered" evidence="1">
    <location>
        <begin position="492"/>
        <end position="647"/>
    </location>
</feature>
<organism evidence="2 3">
    <name type="scientific">Aduncisulcus paluster</name>
    <dbReference type="NCBI Taxonomy" id="2918883"/>
    <lineage>
        <taxon>Eukaryota</taxon>
        <taxon>Metamonada</taxon>
        <taxon>Carpediemonas-like organisms</taxon>
        <taxon>Aduncisulcus</taxon>
    </lineage>
</organism>
<sequence length="747" mass="88024">MDEYEPGPWRPKSKKYYKEGEKRYDRDEKCDVYSRDGEDFWEKDGKMYWKVDGQKHWKEGDAHCWDWKKEEHCQEGGTHRWWKKGHDHDHKNCKGEEDRDWFDFGEWNNEKRWNHRTRYQCKPPHFHGSCESAKECRGPQIKHCSDCVVIDDCCYELEEKPEWHCGKKRHRKKQKKDKRRQKEKKRRNSHHSCDDDDSECSCEDSHDSRNEWSEDWENSSRSNWGSESDDRYSDRRERRPYVNKKDIIDDVNGWLSQIADDILEGTDGACDINELLYNFSLPLVISCAPEIINNIPSYINLGPIVQYLQTVDNDSDEFETFLAILSIIHAYRCNELGNCDATELCYDGDWLADIDFELPFISLPDCVDLQLLECPNEGLEPVCEICEVAPECPEIIVECPDLDPIVLAETCQQLCDAKLALCPTELVCSSSDFEECPECPVYEQDSCSGGCTSEEEDCSESEECPSYPPCGLKVCPDPRAYCKVPKQHRKSHELQLKKERKARRVLIKKRSRGESSSSEDLPWRRQWKSEEEEEQRRKSKKSNKDKKSKNNSKQDQRKDKKDSRKKDSRREKSQEERSRSERSEEERSRSERSREERSRSERSREERSRSERSREERSRSERSREERSRSERSEREYSTRKRRPRRSFTGFDQEADVRGKDILDDIRLFILDALYGLIGMRPDHQFLACRCPLYPPCPYCPPAERFCPDEPICPDPVCGDCPCPLMPDCPVGRCQDICPEPPIQPEC</sequence>
<proteinExistence type="predicted"/>
<feature type="compositionally biased region" description="Basic residues" evidence="1">
    <location>
        <begin position="168"/>
        <end position="190"/>
    </location>
</feature>
<feature type="compositionally biased region" description="Basic and acidic residues" evidence="1">
    <location>
        <begin position="203"/>
        <end position="212"/>
    </location>
</feature>
<gene>
    <name evidence="2" type="ORF">ADUPG1_010838</name>
</gene>
<evidence type="ECO:0000313" key="2">
    <source>
        <dbReference type="EMBL" id="GKT16024.1"/>
    </source>
</evidence>
<protein>
    <submittedName>
        <fullName evidence="2">Uncharacterized protein</fullName>
    </submittedName>
</protein>
<comment type="caution">
    <text evidence="2">The sequence shown here is derived from an EMBL/GenBank/DDBJ whole genome shotgun (WGS) entry which is preliminary data.</text>
</comment>
<evidence type="ECO:0000313" key="3">
    <source>
        <dbReference type="Proteomes" id="UP001057375"/>
    </source>
</evidence>
<feature type="region of interest" description="Disordered" evidence="1">
    <location>
        <begin position="168"/>
        <end position="236"/>
    </location>
</feature>
<dbReference type="InterPro" id="IPR032922">
    <property type="entry name" value="SON"/>
</dbReference>
<dbReference type="Proteomes" id="UP001057375">
    <property type="component" value="Unassembled WGS sequence"/>
</dbReference>
<dbReference type="PANTHER" id="PTHR46528">
    <property type="entry name" value="PROTEIN SON"/>
    <property type="match status" value="1"/>
</dbReference>
<dbReference type="PANTHER" id="PTHR46528:SF1">
    <property type="entry name" value="PROTEIN SON"/>
    <property type="match status" value="1"/>
</dbReference>
<name>A0ABQ5JTC7_9EUKA</name>
<dbReference type="EMBL" id="BQXS01011722">
    <property type="protein sequence ID" value="GKT16024.1"/>
    <property type="molecule type" value="Genomic_DNA"/>
</dbReference>
<reference evidence="2" key="1">
    <citation type="submission" date="2022-03" db="EMBL/GenBank/DDBJ databases">
        <title>Draft genome sequence of Aduncisulcus paluster, a free-living microaerophilic Fornicata.</title>
        <authorList>
            <person name="Yuyama I."/>
            <person name="Kume K."/>
            <person name="Tamura T."/>
            <person name="Inagaki Y."/>
            <person name="Hashimoto T."/>
        </authorList>
    </citation>
    <scope>NUCLEOTIDE SEQUENCE</scope>
    <source>
        <strain evidence="2">NY0171</strain>
    </source>
</reference>